<evidence type="ECO:0000256" key="5">
    <source>
        <dbReference type="ARBA" id="ARBA00022989"/>
    </source>
</evidence>
<proteinExistence type="inferred from homology"/>
<dbReference type="GO" id="GO:0016787">
    <property type="term" value="F:hydrolase activity"/>
    <property type="evidence" value="ECO:0007669"/>
    <property type="project" value="UniProtKB-KW"/>
</dbReference>
<feature type="transmembrane region" description="Helical" evidence="7">
    <location>
        <begin position="42"/>
        <end position="60"/>
    </location>
</feature>
<dbReference type="EMBL" id="LT629759">
    <property type="protein sequence ID" value="SDR66537.1"/>
    <property type="molecule type" value="Genomic_DNA"/>
</dbReference>
<dbReference type="Proteomes" id="UP000199480">
    <property type="component" value="Chromosome I"/>
</dbReference>
<gene>
    <name evidence="9" type="ORF">SAMN04489857_0429</name>
</gene>
<dbReference type="Pfam" id="PF01757">
    <property type="entry name" value="Acyl_transf_3"/>
    <property type="match status" value="1"/>
</dbReference>
<protein>
    <submittedName>
        <fullName evidence="9">Peptidoglycan/LPS O-acetylase OafA/YrhL, contains acyltransferase and SGNH-hydrolase domains</fullName>
    </submittedName>
</protein>
<keyword evidence="5 7" id="KW-1133">Transmembrane helix</keyword>
<feature type="transmembrane region" description="Helical" evidence="7">
    <location>
        <begin position="206"/>
        <end position="224"/>
    </location>
</feature>
<feature type="transmembrane region" description="Helical" evidence="7">
    <location>
        <begin position="12"/>
        <end position="30"/>
    </location>
</feature>
<evidence type="ECO:0000256" key="1">
    <source>
        <dbReference type="ARBA" id="ARBA00004651"/>
    </source>
</evidence>
<feature type="transmembrane region" description="Helical" evidence="7">
    <location>
        <begin position="81"/>
        <end position="103"/>
    </location>
</feature>
<evidence type="ECO:0000256" key="6">
    <source>
        <dbReference type="ARBA" id="ARBA00023136"/>
    </source>
</evidence>
<evidence type="ECO:0000313" key="9">
    <source>
        <dbReference type="EMBL" id="SDR66537.1"/>
    </source>
</evidence>
<reference evidence="10" key="1">
    <citation type="submission" date="2016-10" db="EMBL/GenBank/DDBJ databases">
        <authorList>
            <person name="Varghese N."/>
            <person name="Submissions S."/>
        </authorList>
    </citation>
    <scope>NUCLEOTIDE SEQUENCE [LARGE SCALE GENOMIC DNA]</scope>
    <source>
        <strain evidence="10">DSM 22620</strain>
    </source>
</reference>
<dbReference type="GO" id="GO:0009246">
    <property type="term" value="P:enterobacterial common antigen biosynthetic process"/>
    <property type="evidence" value="ECO:0007669"/>
    <property type="project" value="TreeGrafter"/>
</dbReference>
<dbReference type="OrthoDB" id="9810469at2"/>
<accession>A0A1H1KWM3</accession>
<organism evidence="9 10">
    <name type="scientific">Parafannyhessea umbonata</name>
    <dbReference type="NCBI Taxonomy" id="604330"/>
    <lineage>
        <taxon>Bacteria</taxon>
        <taxon>Bacillati</taxon>
        <taxon>Actinomycetota</taxon>
        <taxon>Coriobacteriia</taxon>
        <taxon>Coriobacteriales</taxon>
        <taxon>Atopobiaceae</taxon>
        <taxon>Parafannyhessea</taxon>
    </lineage>
</organism>
<keyword evidence="6 7" id="KW-0472">Membrane</keyword>
<name>A0A1H1KWM3_9ACTN</name>
<evidence type="ECO:0000256" key="7">
    <source>
        <dbReference type="SAM" id="Phobius"/>
    </source>
</evidence>
<keyword evidence="9" id="KW-0012">Acyltransferase</keyword>
<feature type="transmembrane region" description="Helical" evidence="7">
    <location>
        <begin position="295"/>
        <end position="319"/>
    </location>
</feature>
<feature type="transmembrane region" description="Helical" evidence="7">
    <location>
        <begin position="181"/>
        <end position="199"/>
    </location>
</feature>
<evidence type="ECO:0000256" key="2">
    <source>
        <dbReference type="ARBA" id="ARBA00007400"/>
    </source>
</evidence>
<evidence type="ECO:0000256" key="3">
    <source>
        <dbReference type="ARBA" id="ARBA00022475"/>
    </source>
</evidence>
<keyword evidence="4 7" id="KW-0812">Transmembrane</keyword>
<dbReference type="PANTHER" id="PTHR40074:SF2">
    <property type="entry name" value="O-ACETYLTRANSFERASE WECH"/>
    <property type="match status" value="1"/>
</dbReference>
<keyword evidence="3" id="KW-1003">Cell membrane</keyword>
<dbReference type="PANTHER" id="PTHR40074">
    <property type="entry name" value="O-ACETYLTRANSFERASE WECH"/>
    <property type="match status" value="1"/>
</dbReference>
<sequence length="339" mass="37974">MGRRHIYAYDFIRAIAIIMVVAVHCIPGRAETSAAHFYNTLFQAALFPCNVLFFILSGLLNIHADYESRYLDYALRKLRSILLPTLVFMFINTVVDMVGLPGADFVTIAKQFLTNSFSSYSDSIFWFVMAIFAMILVAPFFANSFERMKRDACRFFSALFLVFSALNLVGFYLGIGFGWSWPTSMFFVVFLLGPSIGHIKIKHPAVPWAIFCACVAVSTLLIMGGLPHHPADDNTPFYFLAGGALFLCLRQMGERLKPNRFISVISKYSFDIYMCHIMLLPHMPDFLLMTTRPLAHIALTASVLVASLIVSIVAEYLVIKPLQNLVSHIQNGLSSSAES</sequence>
<dbReference type="InterPro" id="IPR002656">
    <property type="entry name" value="Acyl_transf_3_dom"/>
</dbReference>
<feature type="transmembrane region" description="Helical" evidence="7">
    <location>
        <begin position="236"/>
        <end position="253"/>
    </location>
</feature>
<evidence type="ECO:0000313" key="10">
    <source>
        <dbReference type="Proteomes" id="UP000199480"/>
    </source>
</evidence>
<dbReference type="GO" id="GO:0005886">
    <property type="term" value="C:plasma membrane"/>
    <property type="evidence" value="ECO:0007669"/>
    <property type="project" value="UniProtKB-SubCell"/>
</dbReference>
<evidence type="ECO:0000256" key="4">
    <source>
        <dbReference type="ARBA" id="ARBA00022692"/>
    </source>
</evidence>
<keyword evidence="9" id="KW-0808">Transferase</keyword>
<dbReference type="GeneID" id="78499805"/>
<comment type="subcellular location">
    <subcellularLocation>
        <location evidence="1">Cell membrane</location>
        <topology evidence="1">Multi-pass membrane protein</topology>
    </subcellularLocation>
</comment>
<feature type="transmembrane region" description="Helical" evidence="7">
    <location>
        <begin position="123"/>
        <end position="143"/>
    </location>
</feature>
<comment type="similarity">
    <text evidence="2">Belongs to the acyltransferase 3 family.</text>
</comment>
<dbReference type="GO" id="GO:0016413">
    <property type="term" value="F:O-acetyltransferase activity"/>
    <property type="evidence" value="ECO:0007669"/>
    <property type="project" value="TreeGrafter"/>
</dbReference>
<feature type="transmembrane region" description="Helical" evidence="7">
    <location>
        <begin position="265"/>
        <end position="283"/>
    </location>
</feature>
<evidence type="ECO:0000259" key="8">
    <source>
        <dbReference type="Pfam" id="PF01757"/>
    </source>
</evidence>
<feature type="domain" description="Acyltransferase 3" evidence="8">
    <location>
        <begin position="6"/>
        <end position="314"/>
    </location>
</feature>
<dbReference type="RefSeq" id="WP_090861413.1">
    <property type="nucleotide sequence ID" value="NZ_LT629759.1"/>
</dbReference>
<dbReference type="AlphaFoldDB" id="A0A1H1KWM3"/>
<keyword evidence="9" id="KW-0378">Hydrolase</keyword>
<feature type="transmembrane region" description="Helical" evidence="7">
    <location>
        <begin position="155"/>
        <end position="175"/>
    </location>
</feature>